<keyword evidence="1" id="KW-0472">Membrane</keyword>
<dbReference type="PANTHER" id="PTHR39650:SF1">
    <property type="entry name" value="CDP-ARCHAEOL SYNTHASE"/>
    <property type="match status" value="1"/>
</dbReference>
<comment type="caution">
    <text evidence="2">The sequence shown here is derived from an EMBL/GenBank/DDBJ whole genome shotgun (WGS) entry which is preliminary data.</text>
</comment>
<feature type="transmembrane region" description="Helical" evidence="1">
    <location>
        <begin position="92"/>
        <end position="113"/>
    </location>
</feature>
<dbReference type="Pfam" id="PF01864">
    <property type="entry name" value="CarS-like"/>
    <property type="match status" value="1"/>
</dbReference>
<dbReference type="PANTHER" id="PTHR39650">
    <property type="entry name" value="CDP-ARCHAEOL SYNTHASE"/>
    <property type="match status" value="1"/>
</dbReference>
<keyword evidence="1" id="KW-1133">Transmembrane helix</keyword>
<feature type="transmembrane region" description="Helical" evidence="1">
    <location>
        <begin position="125"/>
        <end position="146"/>
    </location>
</feature>
<name>A0A2M7RIX7_9BACT</name>
<reference evidence="2 3" key="1">
    <citation type="submission" date="2017-09" db="EMBL/GenBank/DDBJ databases">
        <title>Depth-based differentiation of microbial function through sediment-hosted aquifers and enrichment of novel symbionts in the deep terrestrial subsurface.</title>
        <authorList>
            <person name="Probst A.J."/>
            <person name="Ladd B."/>
            <person name="Jarett J.K."/>
            <person name="Geller-Mcgrath D.E."/>
            <person name="Sieber C.M."/>
            <person name="Emerson J.B."/>
            <person name="Anantharaman K."/>
            <person name="Thomas B.C."/>
            <person name="Malmstrom R."/>
            <person name="Stieglmeier M."/>
            <person name="Klingl A."/>
            <person name="Woyke T."/>
            <person name="Ryan C.M."/>
            <person name="Banfield J.F."/>
        </authorList>
    </citation>
    <scope>NUCLEOTIDE SEQUENCE [LARGE SCALE GENOMIC DNA]</scope>
    <source>
        <strain evidence="2">CG_4_10_14_0_8_um_filter_42_10</strain>
    </source>
</reference>
<evidence type="ECO:0000313" key="3">
    <source>
        <dbReference type="Proteomes" id="UP000230779"/>
    </source>
</evidence>
<keyword evidence="1" id="KW-0812">Transmembrane</keyword>
<dbReference type="AlphaFoldDB" id="A0A2M7RIX7"/>
<proteinExistence type="predicted"/>
<protein>
    <recommendedName>
        <fullName evidence="4">CDP-2,3-bis-(O-geranylgeranyl)-sn-glycerol synthase</fullName>
    </recommendedName>
</protein>
<evidence type="ECO:0000313" key="2">
    <source>
        <dbReference type="EMBL" id="PIY96719.1"/>
    </source>
</evidence>
<dbReference type="InterPro" id="IPR032690">
    <property type="entry name" value="CarS"/>
</dbReference>
<accession>A0A2M7RIX7</accession>
<sequence length="180" mass="20695">MFFLLQCVYLMLPGIFANSVPVLVKKINVLNYPVDFNKKWIDQQPILGSHKTWRGLIFGTLAAIGIVAVQKQLWQIEAFESVSILPYQEHSAWSIGFLMGFGVLFGDMLKSFIKRRVKIRPGDKFIPWDQTDSVLGGLIFISFLWIPPWSVIITLLLLSFVLHIIIRHLGYYLGINSKKW</sequence>
<dbReference type="Proteomes" id="UP000230779">
    <property type="component" value="Unassembled WGS sequence"/>
</dbReference>
<evidence type="ECO:0000256" key="1">
    <source>
        <dbReference type="SAM" id="Phobius"/>
    </source>
</evidence>
<dbReference type="EMBL" id="PFMD01000032">
    <property type="protein sequence ID" value="PIY96719.1"/>
    <property type="molecule type" value="Genomic_DNA"/>
</dbReference>
<evidence type="ECO:0008006" key="4">
    <source>
        <dbReference type="Google" id="ProtNLM"/>
    </source>
</evidence>
<organism evidence="2 3">
    <name type="scientific">Candidatus Kerfeldbacteria bacterium CG_4_10_14_0_8_um_filter_42_10</name>
    <dbReference type="NCBI Taxonomy" id="2014248"/>
    <lineage>
        <taxon>Bacteria</taxon>
        <taxon>Candidatus Kerfeldiibacteriota</taxon>
    </lineage>
</organism>
<gene>
    <name evidence="2" type="ORF">COY66_03340</name>
</gene>